<dbReference type="OrthoDB" id="5143297at2"/>
<reference evidence="2" key="1">
    <citation type="submission" date="2019-10" db="EMBL/GenBank/DDBJ databases">
        <title>Streptomyces sp. nov., a novel actinobacterium isolated from alkaline environment.</title>
        <authorList>
            <person name="Golinska P."/>
        </authorList>
    </citation>
    <scope>NUCLEOTIDE SEQUENCE</scope>
    <source>
        <strain evidence="2">IF17</strain>
    </source>
</reference>
<dbReference type="Proteomes" id="UP000315516">
    <property type="component" value="Unassembled WGS sequence"/>
</dbReference>
<sequence length="245" mass="26824">MVDAAMGALATFHAGAQAVQALIALESVYPDPPDSLELPKVSALRGACTVLTVASFEKFLRDLFEEELDRLRTEKIPMGFLPKKLQVEASFASLELALKGDFSTKGMDRELRLANVLAAAKLLAKDSFEPKALAATNSNPDSACVKRMFKAVGISDVFQICNDEFTKHWGRQEVSGFESQKLDSILDSRHQVAHTAQAMHISRPELSYNLRFVEVLTRVLYTQLNQYVDGIIAGVQSPPVSPSGP</sequence>
<accession>A0A646IB36</accession>
<dbReference type="RefSeq" id="WP_153426599.1">
    <property type="nucleotide sequence ID" value="NZ_VJYJ02000043.1"/>
</dbReference>
<name>A0A646IB36_9ACTN</name>
<proteinExistence type="predicted"/>
<dbReference type="InterPro" id="IPR041519">
    <property type="entry name" value="HEPN_RiboL-PSP"/>
</dbReference>
<comment type="caution">
    <text evidence="2">The sequence shown here is derived from an EMBL/GenBank/DDBJ whole genome shotgun (WGS) entry which is preliminary data.</text>
</comment>
<dbReference type="EMBL" id="VJYJ02000043">
    <property type="protein sequence ID" value="MQS06272.1"/>
    <property type="molecule type" value="Genomic_DNA"/>
</dbReference>
<feature type="domain" description="RiboL-PSP-HEPN" evidence="1">
    <location>
        <begin position="27"/>
        <end position="225"/>
    </location>
</feature>
<evidence type="ECO:0000259" key="1">
    <source>
        <dbReference type="Pfam" id="PF18735"/>
    </source>
</evidence>
<dbReference type="AlphaFoldDB" id="A0A646IB36"/>
<gene>
    <name evidence="2" type="ORF">FNX48_003465</name>
</gene>
<protein>
    <recommendedName>
        <fullName evidence="1">RiboL-PSP-HEPN domain-containing protein</fullName>
    </recommendedName>
</protein>
<evidence type="ECO:0000313" key="2">
    <source>
        <dbReference type="EMBL" id="MQS06272.1"/>
    </source>
</evidence>
<organism evidence="2">
    <name type="scientific">Streptomyces alkaliphilus</name>
    <dbReference type="NCBI Taxonomy" id="1472722"/>
    <lineage>
        <taxon>Bacteria</taxon>
        <taxon>Bacillati</taxon>
        <taxon>Actinomycetota</taxon>
        <taxon>Actinomycetes</taxon>
        <taxon>Kitasatosporales</taxon>
        <taxon>Streptomycetaceae</taxon>
        <taxon>Streptomyces</taxon>
    </lineage>
</organism>
<dbReference type="Pfam" id="PF18735">
    <property type="entry name" value="HEPN_RiboL-PSP"/>
    <property type="match status" value="1"/>
</dbReference>